<evidence type="ECO:0000313" key="3">
    <source>
        <dbReference type="Proteomes" id="UP000307378"/>
    </source>
</evidence>
<dbReference type="AlphaFoldDB" id="A0A4S8PTU1"/>
<feature type="signal peptide" evidence="1">
    <location>
        <begin position="1"/>
        <end position="21"/>
    </location>
</feature>
<evidence type="ECO:0000256" key="1">
    <source>
        <dbReference type="SAM" id="SignalP"/>
    </source>
</evidence>
<name>A0A4S8PTU1_9HYPH</name>
<proteinExistence type="predicted"/>
<evidence type="ECO:0000313" key="2">
    <source>
        <dbReference type="EMBL" id="THV34853.1"/>
    </source>
</evidence>
<keyword evidence="1" id="KW-0732">Signal</keyword>
<dbReference type="RefSeq" id="WP_136541628.1">
    <property type="nucleotide sequence ID" value="NZ_STGU01000007.1"/>
</dbReference>
<evidence type="ECO:0008006" key="4">
    <source>
        <dbReference type="Google" id="ProtNLM"/>
    </source>
</evidence>
<feature type="chain" id="PRO_5020706289" description="DUF3828 domain-containing protein" evidence="1">
    <location>
        <begin position="22"/>
        <end position="178"/>
    </location>
</feature>
<accession>A0A4S8PTU1</accession>
<protein>
    <recommendedName>
        <fullName evidence="4">DUF3828 domain-containing protein</fullName>
    </recommendedName>
</protein>
<dbReference type="Proteomes" id="UP000307378">
    <property type="component" value="Unassembled WGS sequence"/>
</dbReference>
<dbReference type="EMBL" id="STGU01000007">
    <property type="protein sequence ID" value="THV34853.1"/>
    <property type="molecule type" value="Genomic_DNA"/>
</dbReference>
<gene>
    <name evidence="2" type="ORF">FAA86_14330</name>
</gene>
<reference evidence="2 3" key="1">
    <citation type="submission" date="2019-04" db="EMBL/GenBank/DDBJ databases">
        <title>genome sequence of strain W3.</title>
        <authorList>
            <person name="Gao J."/>
            <person name="Sun J."/>
        </authorList>
    </citation>
    <scope>NUCLEOTIDE SEQUENCE [LARGE SCALE GENOMIC DNA]</scope>
    <source>
        <strain evidence="2 3">W3</strain>
    </source>
</reference>
<comment type="caution">
    <text evidence="2">The sequence shown here is derived from an EMBL/GenBank/DDBJ whole genome shotgun (WGS) entry which is preliminary data.</text>
</comment>
<organism evidence="2 3">
    <name type="scientific">Rhizobium rosettiformans W3</name>
    <dbReference type="NCBI Taxonomy" id="538378"/>
    <lineage>
        <taxon>Bacteria</taxon>
        <taxon>Pseudomonadati</taxon>
        <taxon>Pseudomonadota</taxon>
        <taxon>Alphaproteobacteria</taxon>
        <taxon>Hyphomicrobiales</taxon>
        <taxon>Rhizobiaceae</taxon>
        <taxon>Rhizobium/Agrobacterium group</taxon>
        <taxon>Rhizobium</taxon>
    </lineage>
</organism>
<sequence>MKPLSAAFVLGLFFVSVAPSAATADMKAPVREIIEAAARSWDNTTDEPAEDVFSVDRLERLFSEDFVEAFEAASKNPPFDPPEGETTGYPFDYDPIAQGQDGCPFENIHLEDDGEGQVTAFFNNRRCMGEGPDYEVETVLIFEVVEEDGRTVIDDFYPVVDGQSGSSIKRDLKLQGGL</sequence>